<dbReference type="AlphaFoldDB" id="A0A367LZE8"/>
<dbReference type="Proteomes" id="UP000253594">
    <property type="component" value="Unassembled WGS sequence"/>
</dbReference>
<evidence type="ECO:0000313" key="2">
    <source>
        <dbReference type="Proteomes" id="UP000253594"/>
    </source>
</evidence>
<reference evidence="1 2" key="1">
    <citation type="submission" date="2018-07" db="EMBL/GenBank/DDBJ databases">
        <title>Mechanisms of high-level aminoglycoside resistance among Gram-negative pathogens in Brazil.</title>
        <authorList>
            <person name="Ballaben A.S."/>
            <person name="Darini A.L.C."/>
            <person name="Doi Y."/>
        </authorList>
    </citation>
    <scope>NUCLEOTIDE SEQUENCE [LARGE SCALE GENOMIC DNA]</scope>
    <source>
        <strain evidence="1 2">B2-305</strain>
    </source>
</reference>
<sequence length="34" mass="3393">MNPMTRRHTWTRLAGALSIGVAADAAPAGGGGLD</sequence>
<gene>
    <name evidence="1" type="ORF">DT376_36305</name>
</gene>
<name>A0A367LZE8_PSEAI</name>
<comment type="caution">
    <text evidence="1">The sequence shown here is derived from an EMBL/GenBank/DDBJ whole genome shotgun (WGS) entry which is preliminary data.</text>
</comment>
<protein>
    <submittedName>
        <fullName evidence="1">Alginate O-acetyltransferase</fullName>
    </submittedName>
</protein>
<keyword evidence="1" id="KW-0808">Transferase</keyword>
<organism evidence="1 2">
    <name type="scientific">Pseudomonas aeruginosa</name>
    <dbReference type="NCBI Taxonomy" id="287"/>
    <lineage>
        <taxon>Bacteria</taxon>
        <taxon>Pseudomonadati</taxon>
        <taxon>Pseudomonadota</taxon>
        <taxon>Gammaproteobacteria</taxon>
        <taxon>Pseudomonadales</taxon>
        <taxon>Pseudomonadaceae</taxon>
        <taxon>Pseudomonas</taxon>
    </lineage>
</organism>
<evidence type="ECO:0000313" key="1">
    <source>
        <dbReference type="EMBL" id="RCI70113.1"/>
    </source>
</evidence>
<dbReference type="GO" id="GO:0016740">
    <property type="term" value="F:transferase activity"/>
    <property type="evidence" value="ECO:0007669"/>
    <property type="project" value="UniProtKB-KW"/>
</dbReference>
<proteinExistence type="predicted"/>
<feature type="non-terminal residue" evidence="1">
    <location>
        <position position="34"/>
    </location>
</feature>
<accession>A0A367LZE8</accession>
<dbReference type="EMBL" id="QORE01002403">
    <property type="protein sequence ID" value="RCI70113.1"/>
    <property type="molecule type" value="Genomic_DNA"/>
</dbReference>